<evidence type="ECO:0000256" key="10">
    <source>
        <dbReference type="ARBA" id="ARBA00023136"/>
    </source>
</evidence>
<evidence type="ECO:0000256" key="4">
    <source>
        <dbReference type="ARBA" id="ARBA00022448"/>
    </source>
</evidence>
<evidence type="ECO:0000313" key="13">
    <source>
        <dbReference type="EMBL" id="AST59007.1"/>
    </source>
</evidence>
<feature type="transmembrane region" description="Helical" evidence="12">
    <location>
        <begin position="189"/>
        <end position="215"/>
    </location>
</feature>
<evidence type="ECO:0000256" key="6">
    <source>
        <dbReference type="ARBA" id="ARBA00022692"/>
    </source>
</evidence>
<evidence type="ECO:0000256" key="2">
    <source>
        <dbReference type="ARBA" id="ARBA00010690"/>
    </source>
</evidence>
<dbReference type="PANTHER" id="PTHR30531">
    <property type="entry name" value="FLAGELLAR BIOSYNTHETIC PROTEIN FLHB"/>
    <property type="match status" value="1"/>
</dbReference>
<dbReference type="PANTHER" id="PTHR30531:SF12">
    <property type="entry name" value="FLAGELLAR BIOSYNTHETIC PROTEIN FLHB"/>
    <property type="match status" value="1"/>
</dbReference>
<evidence type="ECO:0000313" key="14">
    <source>
        <dbReference type="EMBL" id="OXT07512.1"/>
    </source>
</evidence>
<dbReference type="EMBL" id="NKHD01000020">
    <property type="protein sequence ID" value="OXT07512.1"/>
    <property type="molecule type" value="Genomic_DNA"/>
</dbReference>
<dbReference type="NCBIfam" id="TIGR00328">
    <property type="entry name" value="flhB"/>
    <property type="match status" value="1"/>
</dbReference>
<feature type="transmembrane region" description="Helical" evidence="12">
    <location>
        <begin position="34"/>
        <end position="51"/>
    </location>
</feature>
<evidence type="ECO:0000256" key="12">
    <source>
        <dbReference type="RuleBase" id="RU364091"/>
    </source>
</evidence>
<gene>
    <name evidence="12 14" type="primary">flhB</name>
    <name evidence="14" type="ORF">CE561_06725</name>
    <name evidence="13" type="ORF">Thert_03262</name>
</gene>
<dbReference type="GO" id="GO:0009306">
    <property type="term" value="P:protein secretion"/>
    <property type="evidence" value="ECO:0007669"/>
    <property type="project" value="InterPro"/>
</dbReference>
<evidence type="ECO:0000256" key="11">
    <source>
        <dbReference type="ARBA" id="ARBA00023225"/>
    </source>
</evidence>
<dbReference type="InterPro" id="IPR006136">
    <property type="entry name" value="FlhB"/>
</dbReference>
<keyword evidence="4 12" id="KW-0813">Transport</keyword>
<dbReference type="Gene3D" id="6.10.250.2080">
    <property type="match status" value="1"/>
</dbReference>
<sequence>MRLQLFAGEKTEPATPKRRQDARKKGQVFQSREVTSAIITIAGFLVIYFTVQNSIEEIMNLIKYLFLNYGGASDNTFTVNGIYKLFEIILPVFLKLILPTVATVFLVALVSTYAQVGFVFTSESLNIKLERLNPLEGIKRMFSRRTILELLKAVVKIGILGYVMYSFLIGQYKGIPQLLDMSVQDLIKYSLNIFGGILLRIFIVLIVLGVVDYIFQWRDYESNLRMSKEDIKEEFKETEGNPQIKSEIKKKQRQISMRRMMQNIKKADVVITNPTHIAVALMYDNEINDAPVVVAKGQDYIAQRIKEEAIKYSIAIVENKPLAQSLYKTTDIGDSIPPELYKAVAEVLAYVYSLRGE</sequence>
<evidence type="ECO:0000256" key="9">
    <source>
        <dbReference type="ARBA" id="ARBA00022989"/>
    </source>
</evidence>
<dbReference type="InterPro" id="IPR006135">
    <property type="entry name" value="T3SS_substrate_exporter"/>
</dbReference>
<keyword evidence="5 12" id="KW-1003">Cell membrane</keyword>
<keyword evidence="8 12" id="KW-0653">Protein transport</keyword>
<keyword evidence="7 12" id="KW-1005">Bacterial flagellum biogenesis</keyword>
<keyword evidence="11 12" id="KW-1006">Bacterial flagellum protein export</keyword>
<dbReference type="Proteomes" id="UP000214975">
    <property type="component" value="Chromosome"/>
</dbReference>
<evidence type="ECO:0000256" key="8">
    <source>
        <dbReference type="ARBA" id="ARBA00022927"/>
    </source>
</evidence>
<keyword evidence="10 12" id="KW-0472">Membrane</keyword>
<keyword evidence="6 12" id="KW-0812">Transmembrane</keyword>
<dbReference type="Pfam" id="PF01312">
    <property type="entry name" value="Bac_export_2"/>
    <property type="match status" value="1"/>
</dbReference>
<evidence type="ECO:0000313" key="15">
    <source>
        <dbReference type="Proteomes" id="UP000214975"/>
    </source>
</evidence>
<keyword evidence="14" id="KW-0966">Cell projection</keyword>
<evidence type="ECO:0000256" key="1">
    <source>
        <dbReference type="ARBA" id="ARBA00004651"/>
    </source>
</evidence>
<comment type="similarity">
    <text evidence="2 12">Belongs to the type III secretion exporter family.</text>
</comment>
<dbReference type="GO" id="GO:0005886">
    <property type="term" value="C:plasma membrane"/>
    <property type="evidence" value="ECO:0007669"/>
    <property type="project" value="UniProtKB-SubCell"/>
</dbReference>
<keyword evidence="9 12" id="KW-1133">Transmembrane helix</keyword>
<evidence type="ECO:0000256" key="7">
    <source>
        <dbReference type="ARBA" id="ARBA00022795"/>
    </source>
</evidence>
<feature type="transmembrane region" description="Helical" evidence="12">
    <location>
        <begin position="96"/>
        <end position="121"/>
    </location>
</feature>
<accession>A0A231VH40</accession>
<dbReference type="Proteomes" id="UP000215301">
    <property type="component" value="Unassembled WGS sequence"/>
</dbReference>
<dbReference type="Gene3D" id="3.40.1690.10">
    <property type="entry name" value="secretion proteins EscU"/>
    <property type="match status" value="1"/>
</dbReference>
<dbReference type="EMBL" id="CP016893">
    <property type="protein sequence ID" value="AST59007.1"/>
    <property type="molecule type" value="Genomic_DNA"/>
</dbReference>
<protein>
    <recommendedName>
        <fullName evidence="3 12">Flagellar biosynthetic protein FlhB</fullName>
    </recommendedName>
</protein>
<comment type="subcellular location">
    <subcellularLocation>
        <location evidence="1">Cell membrane</location>
        <topology evidence="1">Multi-pass membrane protein</topology>
    </subcellularLocation>
</comment>
<comment type="function">
    <text evidence="12">Required for formation of the rod structure in the basal body of the flagellar apparatus. Together with FliI and FliH, may constitute the export apparatus of flagellin.</text>
</comment>
<feature type="transmembrane region" description="Helical" evidence="12">
    <location>
        <begin position="150"/>
        <end position="169"/>
    </location>
</feature>
<evidence type="ECO:0000256" key="5">
    <source>
        <dbReference type="ARBA" id="ARBA00022475"/>
    </source>
</evidence>
<name>A0A231VH40_THETR</name>
<reference evidence="13 15" key="1">
    <citation type="submission" date="2016-08" db="EMBL/GenBank/DDBJ databases">
        <title>A novel genetic cassette of butanologenic Thermoanaerobacterium thermosaccharolyticum that directly convert cellulose to butanol.</title>
        <authorList>
            <person name="Li T."/>
            <person name="He J."/>
        </authorList>
    </citation>
    <scope>NUCLEOTIDE SEQUENCE [LARGE SCALE GENOMIC DNA]</scope>
    <source>
        <strain evidence="13 15">TG57</strain>
    </source>
</reference>
<evidence type="ECO:0000256" key="3">
    <source>
        <dbReference type="ARBA" id="ARBA00021622"/>
    </source>
</evidence>
<keyword evidence="14" id="KW-0969">Cilium</keyword>
<reference evidence="14 16" key="2">
    <citation type="submission" date="2017-06" db="EMBL/GenBank/DDBJ databases">
        <title>Isolation and characterization of a thermophilic and butanogenic Thermoanaerobacterium thermosaccharolyticum M5 capable of efficient degradation of hemicellulose.</title>
        <authorList>
            <person name="Xin F."/>
            <person name="Jiang Y."/>
        </authorList>
    </citation>
    <scope>NUCLEOTIDE SEQUENCE [LARGE SCALE GENOMIC DNA]</scope>
    <source>
        <strain evidence="14 16">M5</strain>
    </source>
</reference>
<proteinExistence type="inferred from homology"/>
<dbReference type="AlphaFoldDB" id="A0A231VH40"/>
<dbReference type="InterPro" id="IPR029025">
    <property type="entry name" value="T3SS_substrate_exporter_C"/>
</dbReference>
<keyword evidence="14" id="KW-0282">Flagellum</keyword>
<evidence type="ECO:0000313" key="16">
    <source>
        <dbReference type="Proteomes" id="UP000215301"/>
    </source>
</evidence>
<dbReference type="RefSeq" id="WP_015311632.1">
    <property type="nucleotide sequence ID" value="NZ_CP016893.1"/>
</dbReference>
<dbReference type="SUPFAM" id="SSF160544">
    <property type="entry name" value="EscU C-terminal domain-like"/>
    <property type="match status" value="1"/>
</dbReference>
<dbReference type="PRINTS" id="PR00950">
    <property type="entry name" value="TYPE3IMSPROT"/>
</dbReference>
<organism evidence="14 16">
    <name type="scientific">Thermoanaerobacterium thermosaccharolyticum</name>
    <name type="common">Clostridium thermosaccharolyticum</name>
    <dbReference type="NCBI Taxonomy" id="1517"/>
    <lineage>
        <taxon>Bacteria</taxon>
        <taxon>Bacillati</taxon>
        <taxon>Bacillota</taxon>
        <taxon>Clostridia</taxon>
        <taxon>Thermoanaerobacterales</taxon>
        <taxon>Thermoanaerobacteraceae</taxon>
        <taxon>Thermoanaerobacterium</taxon>
    </lineage>
</organism>
<dbReference type="GO" id="GO:0044780">
    <property type="term" value="P:bacterial-type flagellum assembly"/>
    <property type="evidence" value="ECO:0007669"/>
    <property type="project" value="InterPro"/>
</dbReference>